<dbReference type="STRING" id="1220578.FPE01S_04_00500"/>
<dbReference type="EMBL" id="BBWV01000004">
    <property type="protein sequence ID" value="GAO44807.1"/>
    <property type="molecule type" value="Genomic_DNA"/>
</dbReference>
<organism evidence="2 3">
    <name type="scientific">Flavihumibacter petaseus NBRC 106054</name>
    <dbReference type="NCBI Taxonomy" id="1220578"/>
    <lineage>
        <taxon>Bacteria</taxon>
        <taxon>Pseudomonadati</taxon>
        <taxon>Bacteroidota</taxon>
        <taxon>Chitinophagia</taxon>
        <taxon>Chitinophagales</taxon>
        <taxon>Chitinophagaceae</taxon>
        <taxon>Flavihumibacter</taxon>
    </lineage>
</organism>
<dbReference type="Proteomes" id="UP000033121">
    <property type="component" value="Unassembled WGS sequence"/>
</dbReference>
<feature type="transmembrane region" description="Helical" evidence="1">
    <location>
        <begin position="7"/>
        <end position="27"/>
    </location>
</feature>
<keyword evidence="1" id="KW-0812">Transmembrane</keyword>
<keyword evidence="1" id="KW-0472">Membrane</keyword>
<keyword evidence="3" id="KW-1185">Reference proteome</keyword>
<proteinExistence type="predicted"/>
<dbReference type="RefSeq" id="WP_046370815.1">
    <property type="nucleotide sequence ID" value="NZ_BBWV01000004.1"/>
</dbReference>
<keyword evidence="1" id="KW-1133">Transmembrane helix</keyword>
<dbReference type="OrthoDB" id="704721at2"/>
<evidence type="ECO:0000256" key="1">
    <source>
        <dbReference type="SAM" id="Phobius"/>
    </source>
</evidence>
<gene>
    <name evidence="2" type="ORF">FPE01S_04_00500</name>
</gene>
<comment type="caution">
    <text evidence="2">The sequence shown here is derived from an EMBL/GenBank/DDBJ whole genome shotgun (WGS) entry which is preliminary data.</text>
</comment>
<name>A0A0E9N4A1_9BACT</name>
<accession>A0A0E9N4A1</accession>
<dbReference type="AlphaFoldDB" id="A0A0E9N4A1"/>
<evidence type="ECO:0000313" key="3">
    <source>
        <dbReference type="Proteomes" id="UP000033121"/>
    </source>
</evidence>
<sequence length="239" mass="26254">MKNSNRILIGFVLFIVLVPLMMLAGFISKIKSNNFTTENFNNPKREVTKLEPANYVVVKSYREGTCNIGYAAQPQYYQYYQAPGDTLDIHRAGDTLVFEWKHKPGTPEVDNGEGVSMDIDLPLVSLLVADGLTISVDSLSPEKPSDILLQHDAGLVLGNEYDHETIAKYGQVKVTARNSKVKIQSKSEIAGLQLNLEGESAVEIDPKATVGEVSGTISEMTVVNAPYRIISRLKPAVVQ</sequence>
<evidence type="ECO:0000313" key="2">
    <source>
        <dbReference type="EMBL" id="GAO44807.1"/>
    </source>
</evidence>
<reference evidence="2 3" key="1">
    <citation type="submission" date="2015-04" db="EMBL/GenBank/DDBJ databases">
        <title>Whole genome shotgun sequence of Flavihumibacter petaseus NBRC 106054.</title>
        <authorList>
            <person name="Miyazawa S."/>
            <person name="Hosoyama A."/>
            <person name="Hashimoto M."/>
            <person name="Noguchi M."/>
            <person name="Tsuchikane K."/>
            <person name="Ohji S."/>
            <person name="Yamazoe A."/>
            <person name="Ichikawa N."/>
            <person name="Kimura A."/>
            <person name="Fujita N."/>
        </authorList>
    </citation>
    <scope>NUCLEOTIDE SEQUENCE [LARGE SCALE GENOMIC DNA]</scope>
    <source>
        <strain evidence="2 3">NBRC 106054</strain>
    </source>
</reference>
<protein>
    <submittedName>
        <fullName evidence="2">Uncharacterized protein</fullName>
    </submittedName>
</protein>